<dbReference type="GO" id="GO:0005829">
    <property type="term" value="C:cytosol"/>
    <property type="evidence" value="ECO:0007669"/>
    <property type="project" value="TreeGrafter"/>
</dbReference>
<feature type="region of interest" description="Disordered" evidence="10">
    <location>
        <begin position="88"/>
        <end position="123"/>
    </location>
</feature>
<proteinExistence type="predicted"/>
<keyword evidence="4" id="KW-0235">DNA replication</keyword>
<evidence type="ECO:0000256" key="4">
    <source>
        <dbReference type="ARBA" id="ARBA00022705"/>
    </source>
</evidence>
<dbReference type="AlphaFoldDB" id="X0ZLI8"/>
<comment type="function">
    <text evidence="9">DNA-binding protein that plays a critical role in nucleoid compaction, genome replication and DNA replication and transcription. Binds to both ssDNA and dsDNA with a binding site covering about 15 nucleotides. Displays DNA-supercoiling activity only when associated with the viral DNA topoisomerase 2.</text>
</comment>
<dbReference type="GO" id="GO:0006260">
    <property type="term" value="P:DNA replication"/>
    <property type="evidence" value="ECO:0007669"/>
    <property type="project" value="UniProtKB-KW"/>
</dbReference>
<dbReference type="InterPro" id="IPR000119">
    <property type="entry name" value="Hist_DNA-bd"/>
</dbReference>
<dbReference type="GO" id="GO:0003677">
    <property type="term" value="F:DNA binding"/>
    <property type="evidence" value="ECO:0007669"/>
    <property type="project" value="InterPro"/>
</dbReference>
<evidence type="ECO:0000256" key="10">
    <source>
        <dbReference type="SAM" id="MobiDB-lite"/>
    </source>
</evidence>
<accession>X0ZLI8</accession>
<feature type="non-terminal residue" evidence="11">
    <location>
        <position position="123"/>
    </location>
</feature>
<dbReference type="PANTHER" id="PTHR33175:SF13">
    <property type="entry name" value="HISTONE-LIKE PROTEIN"/>
    <property type="match status" value="1"/>
</dbReference>
<evidence type="ECO:0000256" key="3">
    <source>
        <dbReference type="ARBA" id="ARBA00016145"/>
    </source>
</evidence>
<evidence type="ECO:0000256" key="6">
    <source>
        <dbReference type="ARBA" id="ARBA00022921"/>
    </source>
</evidence>
<evidence type="ECO:0000256" key="2">
    <source>
        <dbReference type="ARBA" id="ARBA00011738"/>
    </source>
</evidence>
<dbReference type="SMART" id="SM00411">
    <property type="entry name" value="BHL"/>
    <property type="match status" value="1"/>
</dbReference>
<dbReference type="Pfam" id="PF00216">
    <property type="entry name" value="Bac_DNA_binding"/>
    <property type="match status" value="1"/>
</dbReference>
<comment type="caution">
    <text evidence="11">The sequence shown here is derived from an EMBL/GenBank/DDBJ whole genome shotgun (WGS) entry which is preliminary data.</text>
</comment>
<dbReference type="CDD" id="cd13831">
    <property type="entry name" value="HU"/>
    <property type="match status" value="1"/>
</dbReference>
<keyword evidence="6" id="KW-0426">Late protein</keyword>
<reference evidence="11" key="1">
    <citation type="journal article" date="2014" name="Front. Microbiol.">
        <title>High frequency of phylogenetically diverse reductive dehalogenase-homologous genes in deep subseafloor sedimentary metagenomes.</title>
        <authorList>
            <person name="Kawai M."/>
            <person name="Futagami T."/>
            <person name="Toyoda A."/>
            <person name="Takaki Y."/>
            <person name="Nishi S."/>
            <person name="Hori S."/>
            <person name="Arai W."/>
            <person name="Tsubouchi T."/>
            <person name="Morono Y."/>
            <person name="Uchiyama I."/>
            <person name="Ito T."/>
            <person name="Fujiyama A."/>
            <person name="Inagaki F."/>
            <person name="Takami H."/>
        </authorList>
    </citation>
    <scope>NUCLEOTIDE SEQUENCE</scope>
    <source>
        <strain evidence="11">Expedition CK06-06</strain>
    </source>
</reference>
<evidence type="ECO:0000256" key="9">
    <source>
        <dbReference type="ARBA" id="ARBA00046140"/>
    </source>
</evidence>
<dbReference type="Gene3D" id="4.10.520.10">
    <property type="entry name" value="IHF-like DNA-binding proteins"/>
    <property type="match status" value="1"/>
</dbReference>
<evidence type="ECO:0000256" key="1">
    <source>
        <dbReference type="ARBA" id="ARBA00004328"/>
    </source>
</evidence>
<dbReference type="GO" id="GO:0030527">
    <property type="term" value="F:structural constituent of chromatin"/>
    <property type="evidence" value="ECO:0007669"/>
    <property type="project" value="InterPro"/>
</dbReference>
<gene>
    <name evidence="11" type="ORF">S01H1_82331</name>
</gene>
<dbReference type="PANTHER" id="PTHR33175">
    <property type="entry name" value="DNA-BINDING PROTEIN HU"/>
    <property type="match status" value="1"/>
</dbReference>
<comment type="subunit">
    <text evidence="2">Homodimer.</text>
</comment>
<dbReference type="GO" id="GO:0044423">
    <property type="term" value="C:virion component"/>
    <property type="evidence" value="ECO:0007669"/>
    <property type="project" value="UniProtKB-KW"/>
</dbReference>
<protein>
    <recommendedName>
        <fullName evidence="3">Viral histone-like protein</fullName>
    </recommendedName>
    <alternativeName>
        <fullName evidence="8">DNA-binding protein pA104R</fullName>
    </alternativeName>
    <alternativeName>
        <fullName evidence="7">pA104R</fullName>
    </alternativeName>
</protein>
<dbReference type="EMBL" id="BARS01055805">
    <property type="protein sequence ID" value="GAG49121.1"/>
    <property type="molecule type" value="Genomic_DNA"/>
</dbReference>
<comment type="subcellular location">
    <subcellularLocation>
        <location evidence="1">Virion</location>
    </subcellularLocation>
</comment>
<keyword evidence="5" id="KW-0946">Virion</keyword>
<name>X0ZLI8_9ZZZZ</name>
<evidence type="ECO:0000256" key="5">
    <source>
        <dbReference type="ARBA" id="ARBA00022844"/>
    </source>
</evidence>
<dbReference type="InterPro" id="IPR010992">
    <property type="entry name" value="IHF-like_DNA-bd_dom_sf"/>
</dbReference>
<evidence type="ECO:0000313" key="11">
    <source>
        <dbReference type="EMBL" id="GAG49121.1"/>
    </source>
</evidence>
<evidence type="ECO:0000256" key="8">
    <source>
        <dbReference type="ARBA" id="ARBA00033227"/>
    </source>
</evidence>
<sequence length="123" mass="13551">MDRNEMVEGIMRHAGISKANVGRFYDGLVELIRRELVRNKQFVLPGLGVLRVRQLKARMARNPGTGAPVKVPAKKAVRFKAYAPLDELLNGPRKEAAPAEPPEPSGTLPMEQELPQEQGSPAE</sequence>
<organism evidence="11">
    <name type="scientific">marine sediment metagenome</name>
    <dbReference type="NCBI Taxonomy" id="412755"/>
    <lineage>
        <taxon>unclassified sequences</taxon>
        <taxon>metagenomes</taxon>
        <taxon>ecological metagenomes</taxon>
    </lineage>
</organism>
<evidence type="ECO:0000256" key="7">
    <source>
        <dbReference type="ARBA" id="ARBA00033120"/>
    </source>
</evidence>
<dbReference type="SUPFAM" id="SSF47729">
    <property type="entry name" value="IHF-like DNA-binding proteins"/>
    <property type="match status" value="1"/>
</dbReference>